<feature type="transmembrane region" description="Helical" evidence="1">
    <location>
        <begin position="44"/>
        <end position="68"/>
    </location>
</feature>
<proteinExistence type="predicted"/>
<feature type="transmembrane region" description="Helical" evidence="1">
    <location>
        <begin position="112"/>
        <end position="137"/>
    </location>
</feature>
<dbReference type="AlphaFoldDB" id="A0A9E7C0Y7"/>
<dbReference type="Proteomes" id="UP001162834">
    <property type="component" value="Chromosome"/>
</dbReference>
<accession>A0A9E7C0Y7</accession>
<sequence length="216" mass="22830">MHGAWPWILVALLGAYHGLNPAMGWLFAVGLGMQDGDRRSVKRALVPIAIGHEASIAVVAALVLGLGVVTDQSILHMVAGGVLVGFGLFRFARPRAHPRWTRMRVNRGELTWWSFLMSSAHGAGLMVAPILIGVGAADATADGGQTLGHVDVGGLSVITTVLAVSVHVAAMLAVMGAISLVVYDRFGTALLRKTWLNLDWLWAGAFIVAGVVTFFT</sequence>
<keyword evidence="1" id="KW-0812">Transmembrane</keyword>
<gene>
    <name evidence="2" type="ORF">DSM104329_03282</name>
</gene>
<dbReference type="EMBL" id="CP087164">
    <property type="protein sequence ID" value="UGS36871.1"/>
    <property type="molecule type" value="Genomic_DNA"/>
</dbReference>
<keyword evidence="3" id="KW-1185">Reference proteome</keyword>
<evidence type="ECO:0000313" key="2">
    <source>
        <dbReference type="EMBL" id="UGS36871.1"/>
    </source>
</evidence>
<organism evidence="2 3">
    <name type="scientific">Capillimicrobium parvum</name>
    <dbReference type="NCBI Taxonomy" id="2884022"/>
    <lineage>
        <taxon>Bacteria</taxon>
        <taxon>Bacillati</taxon>
        <taxon>Actinomycetota</taxon>
        <taxon>Thermoleophilia</taxon>
        <taxon>Solirubrobacterales</taxon>
        <taxon>Capillimicrobiaceae</taxon>
        <taxon>Capillimicrobium</taxon>
    </lineage>
</organism>
<feature type="transmembrane region" description="Helical" evidence="1">
    <location>
        <begin position="195"/>
        <end position="215"/>
    </location>
</feature>
<protein>
    <submittedName>
        <fullName evidence="2">Uncharacterized protein</fullName>
    </submittedName>
</protein>
<keyword evidence="1" id="KW-0472">Membrane</keyword>
<feature type="transmembrane region" description="Helical" evidence="1">
    <location>
        <begin position="157"/>
        <end position="183"/>
    </location>
</feature>
<dbReference type="RefSeq" id="WP_259310935.1">
    <property type="nucleotide sequence ID" value="NZ_CP087164.1"/>
</dbReference>
<keyword evidence="1" id="KW-1133">Transmembrane helix</keyword>
<feature type="transmembrane region" description="Helical" evidence="1">
    <location>
        <begin position="74"/>
        <end position="92"/>
    </location>
</feature>
<feature type="transmembrane region" description="Helical" evidence="1">
    <location>
        <begin position="6"/>
        <end position="32"/>
    </location>
</feature>
<reference evidence="2" key="1">
    <citation type="journal article" date="2022" name="Int. J. Syst. Evol. Microbiol.">
        <title>Pseudomonas aegrilactucae sp. nov. and Pseudomonas morbosilactucae sp. nov., pathogens causing bacterial rot of lettuce in Japan.</title>
        <authorList>
            <person name="Sawada H."/>
            <person name="Fujikawa T."/>
            <person name="Satou M."/>
        </authorList>
    </citation>
    <scope>NUCLEOTIDE SEQUENCE</scope>
    <source>
        <strain evidence="2">0166_1</strain>
    </source>
</reference>
<evidence type="ECO:0000256" key="1">
    <source>
        <dbReference type="SAM" id="Phobius"/>
    </source>
</evidence>
<name>A0A9E7C0Y7_9ACTN</name>
<evidence type="ECO:0000313" key="3">
    <source>
        <dbReference type="Proteomes" id="UP001162834"/>
    </source>
</evidence>
<dbReference type="KEGG" id="sbae:DSM104329_03282"/>